<evidence type="ECO:0000313" key="2">
    <source>
        <dbReference type="Proteomes" id="UP001321344"/>
    </source>
</evidence>
<sequence>MKNNKSNRVICVNKVAQYQRIKFVEANRSSKKMITELVDIIPNSQKVQDILERVMELNDNPIIFLGFEDHIIGYDPISHSLIYDALGVVNQIAEERYNDDRENYPNECMDWEDYYDSAEELVIKGELTKVSLITNHNEAGTDESDTQSEPILMTY</sequence>
<comment type="caution">
    <text evidence="1">The sequence shown here is derived from an EMBL/GenBank/DDBJ whole genome shotgun (WGS) entry which is preliminary data.</text>
</comment>
<protein>
    <submittedName>
        <fullName evidence="1">Uncharacterized protein</fullName>
    </submittedName>
</protein>
<organism evidence="1 2">
    <name type="scientific">Aquirufa aurantiipilula</name>
    <dbReference type="NCBI Taxonomy" id="2696561"/>
    <lineage>
        <taxon>Bacteria</taxon>
        <taxon>Pseudomonadati</taxon>
        <taxon>Bacteroidota</taxon>
        <taxon>Cytophagia</taxon>
        <taxon>Cytophagales</taxon>
        <taxon>Flectobacillaceae</taxon>
        <taxon>Aquirufa</taxon>
    </lineage>
</organism>
<keyword evidence="2" id="KW-1185">Reference proteome</keyword>
<dbReference type="Proteomes" id="UP001321344">
    <property type="component" value="Unassembled WGS sequence"/>
</dbReference>
<evidence type="ECO:0000313" key="1">
    <source>
        <dbReference type="EMBL" id="MDF5691609.1"/>
    </source>
</evidence>
<dbReference type="RefSeq" id="WP_276344827.1">
    <property type="nucleotide sequence ID" value="NZ_JARJOW010000009.1"/>
</dbReference>
<reference evidence="1 2" key="1">
    <citation type="submission" date="2023-03" db="EMBL/GenBank/DDBJ databases">
        <title>Genome sequencing of Aquirufa.</title>
        <authorList>
            <person name="Pitt A."/>
            <person name="Hahn M.W."/>
        </authorList>
    </citation>
    <scope>NUCLEOTIDE SEQUENCE [LARGE SCALE GENOMIC DNA]</scope>
    <source>
        <strain evidence="1 2">WAEICH-18A</strain>
    </source>
</reference>
<accession>A0ABT6BML6</accession>
<proteinExistence type="predicted"/>
<dbReference type="EMBL" id="JARJOW010000009">
    <property type="protein sequence ID" value="MDF5691609.1"/>
    <property type="molecule type" value="Genomic_DNA"/>
</dbReference>
<gene>
    <name evidence="1" type="ORF">PQG43_12115</name>
</gene>
<name>A0ABT6BML6_9BACT</name>